<dbReference type="Proteomes" id="UP000198734">
    <property type="component" value="Unassembled WGS sequence"/>
</dbReference>
<protein>
    <recommendedName>
        <fullName evidence="4">Phenylalanyl-tRNA synthetase subunit beta</fullName>
    </recommendedName>
</protein>
<sequence length="141" mass="16017">MRIIKVLFGIIIFLGIIVVGAYYFGPKLVADQVMEKISLELQGSGELEMIKNEIENDPELQEFIAEGKDVDSSKLPFQTKEEATRALVTKFGISEIQEIQLKAQNGMTVEEKQEIFNKLESNLTEEEMLALKVLAYKELFK</sequence>
<accession>A0A1I5VHY7</accession>
<keyword evidence="3" id="KW-1185">Reference proteome</keyword>
<dbReference type="OrthoDB" id="2427603at2"/>
<dbReference type="EMBL" id="FOXU01000001">
    <property type="protein sequence ID" value="SFQ07063.1"/>
    <property type="molecule type" value="Genomic_DNA"/>
</dbReference>
<keyword evidence="1" id="KW-0812">Transmembrane</keyword>
<dbReference type="RefSeq" id="WP_093534432.1">
    <property type="nucleotide sequence ID" value="NZ_FOXU01000001.1"/>
</dbReference>
<keyword evidence="1" id="KW-1133">Transmembrane helix</keyword>
<dbReference type="STRING" id="126156.SAMN05421670_0825"/>
<reference evidence="3" key="1">
    <citation type="submission" date="2016-10" db="EMBL/GenBank/DDBJ databases">
        <authorList>
            <person name="Varghese N."/>
            <person name="Submissions S."/>
        </authorList>
    </citation>
    <scope>NUCLEOTIDE SEQUENCE [LARGE SCALE GENOMIC DNA]</scope>
    <source>
        <strain evidence="3">DSM 11706</strain>
    </source>
</reference>
<keyword evidence="1" id="KW-0472">Membrane</keyword>
<feature type="transmembrane region" description="Helical" evidence="1">
    <location>
        <begin position="6"/>
        <end position="24"/>
    </location>
</feature>
<organism evidence="2 3">
    <name type="scientific">Psychrobacillus psychrotolerans</name>
    <dbReference type="NCBI Taxonomy" id="126156"/>
    <lineage>
        <taxon>Bacteria</taxon>
        <taxon>Bacillati</taxon>
        <taxon>Bacillota</taxon>
        <taxon>Bacilli</taxon>
        <taxon>Bacillales</taxon>
        <taxon>Bacillaceae</taxon>
        <taxon>Psychrobacillus</taxon>
    </lineage>
</organism>
<evidence type="ECO:0000256" key="1">
    <source>
        <dbReference type="SAM" id="Phobius"/>
    </source>
</evidence>
<proteinExistence type="predicted"/>
<evidence type="ECO:0008006" key="4">
    <source>
        <dbReference type="Google" id="ProtNLM"/>
    </source>
</evidence>
<dbReference type="AlphaFoldDB" id="A0A1I5VHY7"/>
<evidence type="ECO:0000313" key="3">
    <source>
        <dbReference type="Proteomes" id="UP000198734"/>
    </source>
</evidence>
<name>A0A1I5VHY7_9BACI</name>
<evidence type="ECO:0000313" key="2">
    <source>
        <dbReference type="EMBL" id="SFQ07063.1"/>
    </source>
</evidence>
<gene>
    <name evidence="2" type="ORF">SAMN05421670_0825</name>
</gene>